<reference evidence="2 3" key="1">
    <citation type="submission" date="2016-08" db="EMBL/GenBank/DDBJ databases">
        <title>Genome sequence of Clavibacter michiganensis subsp. michiganensis strain CASJ007.</title>
        <authorList>
            <person name="Thapa S.P."/>
            <person name="Coaker G."/>
        </authorList>
    </citation>
    <scope>NUCLEOTIDE SEQUENCE [LARGE SCALE GENOMIC DNA]</scope>
    <source>
        <strain evidence="2">CASJ007</strain>
    </source>
</reference>
<name>A0A251XJA1_CLAMM</name>
<evidence type="ECO:0000256" key="1">
    <source>
        <dbReference type="SAM" id="Phobius"/>
    </source>
</evidence>
<evidence type="ECO:0000313" key="3">
    <source>
        <dbReference type="Proteomes" id="UP000195062"/>
    </source>
</evidence>
<gene>
    <name evidence="2" type="ORF">CMMCAS07_01005</name>
</gene>
<dbReference type="EMBL" id="MDHH01000001">
    <property type="protein sequence ID" value="OUE03496.1"/>
    <property type="molecule type" value="Genomic_DNA"/>
</dbReference>
<protein>
    <submittedName>
        <fullName evidence="2">Uncharacterized protein</fullName>
    </submittedName>
</protein>
<dbReference type="Proteomes" id="UP000195062">
    <property type="component" value="Unassembled WGS sequence"/>
</dbReference>
<feature type="transmembrane region" description="Helical" evidence="1">
    <location>
        <begin position="32"/>
        <end position="52"/>
    </location>
</feature>
<keyword evidence="1" id="KW-0472">Membrane</keyword>
<evidence type="ECO:0000313" key="2">
    <source>
        <dbReference type="EMBL" id="OUE03496.1"/>
    </source>
</evidence>
<keyword evidence="1" id="KW-1133">Transmembrane helix</keyword>
<accession>A0A251XJA1</accession>
<keyword evidence="1" id="KW-0812">Transmembrane</keyword>
<sequence length="72" mass="7983">MGAIIVVSLIGGAVSFGLVTWAQAITGFGATIVWVLFWGGRSWLSCLCLWVACRVSTKRMKTDRSFLFRKVR</sequence>
<keyword evidence="3" id="KW-1185">Reference proteome</keyword>
<dbReference type="AlphaFoldDB" id="A0A251XJA1"/>
<comment type="caution">
    <text evidence="2">The sequence shown here is derived from an EMBL/GenBank/DDBJ whole genome shotgun (WGS) entry which is preliminary data.</text>
</comment>
<proteinExistence type="predicted"/>
<organism evidence="2 3">
    <name type="scientific">Clavibacter michiganensis subsp. michiganensis</name>
    <dbReference type="NCBI Taxonomy" id="33013"/>
    <lineage>
        <taxon>Bacteria</taxon>
        <taxon>Bacillati</taxon>
        <taxon>Actinomycetota</taxon>
        <taxon>Actinomycetes</taxon>
        <taxon>Micrococcales</taxon>
        <taxon>Microbacteriaceae</taxon>
        <taxon>Clavibacter</taxon>
    </lineage>
</organism>